<organism evidence="1 2">
    <name type="scientific">Amanita muscaria (strain Koide BX008)</name>
    <dbReference type="NCBI Taxonomy" id="946122"/>
    <lineage>
        <taxon>Eukaryota</taxon>
        <taxon>Fungi</taxon>
        <taxon>Dikarya</taxon>
        <taxon>Basidiomycota</taxon>
        <taxon>Agaricomycotina</taxon>
        <taxon>Agaricomycetes</taxon>
        <taxon>Agaricomycetidae</taxon>
        <taxon>Agaricales</taxon>
        <taxon>Pluteineae</taxon>
        <taxon>Amanitaceae</taxon>
        <taxon>Amanita</taxon>
    </lineage>
</organism>
<evidence type="ECO:0000313" key="1">
    <source>
        <dbReference type="EMBL" id="KIL57221.1"/>
    </source>
</evidence>
<dbReference type="AlphaFoldDB" id="A0A0C2WKL3"/>
<dbReference type="Proteomes" id="UP000054549">
    <property type="component" value="Unassembled WGS sequence"/>
</dbReference>
<gene>
    <name evidence="1" type="ORF">M378DRAFT_399760</name>
</gene>
<reference evidence="1 2" key="1">
    <citation type="submission" date="2014-04" db="EMBL/GenBank/DDBJ databases">
        <title>Evolutionary Origins and Diversification of the Mycorrhizal Mutualists.</title>
        <authorList>
            <consortium name="DOE Joint Genome Institute"/>
            <consortium name="Mycorrhizal Genomics Consortium"/>
            <person name="Kohler A."/>
            <person name="Kuo A."/>
            <person name="Nagy L.G."/>
            <person name="Floudas D."/>
            <person name="Copeland A."/>
            <person name="Barry K.W."/>
            <person name="Cichocki N."/>
            <person name="Veneault-Fourrey C."/>
            <person name="LaButti K."/>
            <person name="Lindquist E.A."/>
            <person name="Lipzen A."/>
            <person name="Lundell T."/>
            <person name="Morin E."/>
            <person name="Murat C."/>
            <person name="Riley R."/>
            <person name="Ohm R."/>
            <person name="Sun H."/>
            <person name="Tunlid A."/>
            <person name="Henrissat B."/>
            <person name="Grigoriev I.V."/>
            <person name="Hibbett D.S."/>
            <person name="Martin F."/>
        </authorList>
    </citation>
    <scope>NUCLEOTIDE SEQUENCE [LARGE SCALE GENOMIC DNA]</scope>
    <source>
        <strain evidence="1 2">Koide BX008</strain>
    </source>
</reference>
<sequence length="193" mass="21831">MLPGVPDSWRPLQFYRDGQFSDMNKTPCSHLDLRDPIYAPTHPLRYRDFFGGAAAVNSSKKPIGFFTENMLRSSQGIEINAIDTPCQDAWQTSGNLDDDVWDTSPLPDFNSTSNRYCPASTFIYAHVPPEAVKLLLPEVYHPHTQKMCTTYGIPFPICIRNIVVPFPSEVDAWNIYYFAEDPDATPYSAGLTW</sequence>
<dbReference type="HOGENOM" id="CLU_1408398_0_0_1"/>
<dbReference type="EMBL" id="KN818378">
    <property type="protein sequence ID" value="KIL57221.1"/>
    <property type="molecule type" value="Genomic_DNA"/>
</dbReference>
<dbReference type="InParanoid" id="A0A0C2WKL3"/>
<accession>A0A0C2WKL3</accession>
<name>A0A0C2WKL3_AMAMK</name>
<proteinExistence type="predicted"/>
<keyword evidence="2" id="KW-1185">Reference proteome</keyword>
<protein>
    <submittedName>
        <fullName evidence="1">Uncharacterized protein</fullName>
    </submittedName>
</protein>
<evidence type="ECO:0000313" key="2">
    <source>
        <dbReference type="Proteomes" id="UP000054549"/>
    </source>
</evidence>